<evidence type="ECO:0000313" key="16">
    <source>
        <dbReference type="EMBL" id="NNU78975.1"/>
    </source>
</evidence>
<reference evidence="16 17" key="1">
    <citation type="submission" date="2020-05" db="EMBL/GenBank/DDBJ databases">
        <title>Gimesia benthica sp. nov., a novel planctomycete isolated from a deep-sea water sample of the Northwest Indian Ocean.</title>
        <authorList>
            <person name="Wang J."/>
            <person name="Ruan C."/>
            <person name="Song L."/>
            <person name="Zhu Y."/>
            <person name="Li A."/>
            <person name="Zheng X."/>
            <person name="Wang L."/>
            <person name="Lu Z."/>
            <person name="Huang Y."/>
            <person name="Du W."/>
            <person name="Zhou Y."/>
            <person name="Huang L."/>
            <person name="Dai X."/>
        </authorList>
    </citation>
    <scope>NUCLEOTIDE SEQUENCE [LARGE SCALE GENOMIC DNA]</scope>
    <source>
        <strain evidence="16 17">YYQ-30</strain>
    </source>
</reference>
<evidence type="ECO:0000256" key="13">
    <source>
        <dbReference type="ARBA" id="ARBA00023180"/>
    </source>
</evidence>
<keyword evidence="6" id="KW-0479">Metal-binding</keyword>
<evidence type="ECO:0000256" key="3">
    <source>
        <dbReference type="ARBA" id="ARBA00022676"/>
    </source>
</evidence>
<keyword evidence="12" id="KW-1015">Disulfide bond</keyword>
<keyword evidence="10" id="KW-0333">Golgi apparatus</keyword>
<dbReference type="GO" id="GO:0046872">
    <property type="term" value="F:metal ion binding"/>
    <property type="evidence" value="ECO:0007669"/>
    <property type="project" value="UniProtKB-KW"/>
</dbReference>
<keyword evidence="5" id="KW-0812">Transmembrane</keyword>
<keyword evidence="13" id="KW-0325">Glycoprotein</keyword>
<dbReference type="InterPro" id="IPR003406">
    <property type="entry name" value="Glyco_trans_14"/>
</dbReference>
<evidence type="ECO:0000256" key="8">
    <source>
        <dbReference type="ARBA" id="ARBA00022968"/>
    </source>
</evidence>
<evidence type="ECO:0000256" key="7">
    <source>
        <dbReference type="ARBA" id="ARBA00022824"/>
    </source>
</evidence>
<feature type="domain" description="DUF5927" evidence="15">
    <location>
        <begin position="265"/>
        <end position="508"/>
    </location>
</feature>
<name>A0A849KV98_9RHOB</name>
<dbReference type="RefSeq" id="WP_171321562.1">
    <property type="nucleotide sequence ID" value="NZ_JABFBC010000001.1"/>
</dbReference>
<gene>
    <name evidence="16" type="ORF">HMH01_00860</name>
</gene>
<sequence length="562" mass="63881">MIGVVILAHDQLRRTAQLARFMADNGCKVVVHIDSRLKEPGVERMMKIMGDSPDIALTPRRRCEWGTFSLVDACIASLELMFRRWPGVTHVCQLSGSCLPIKPIAALRAHLAAHPDTDFIESVDVLRDRWVVDGLAEERFSLYHPLPWRRFRRLFDWSVKLQRRLGVKRRMPEGLSPRIGSQWWCLSRATLDAILADPRLPAYRRYFRTCWIPDESFFQTLAAKHGRRICNAPLTLVRFDPQGKPFVFYDDHLDMLLRADGFFARKIWRGADTLYDVFLGGDVAEHLAAAARKPGERPHAVLRRATERYRMARPGLVNHGCHPGQKLEERLQTARPYLVIDGLQKLFPNLPAEVNQLPGAIAHGELYHPERVEFAGGAPIFTGNLSASVPIRDHKPVHFLSRLIWTERGSDQLFVHDFRQQRVIDDFLLRDPNAHVLRLSEAWLLDLCRLWQADPAAGEPALTERAAQEAGVVARMTGPDTRAQVIRLGLDEVLRDGVAAMERAARKLPDGLSRLAVFSGPILPVGFAEFLDSLPRNIVDTRVLAHEVRRYDAMTRVLRRKA</sequence>
<accession>A0A849KV98</accession>
<dbReference type="GO" id="GO:0015012">
    <property type="term" value="P:heparan sulfate proteoglycan biosynthetic process"/>
    <property type="evidence" value="ECO:0007669"/>
    <property type="project" value="TreeGrafter"/>
</dbReference>
<dbReference type="Pfam" id="PF19349">
    <property type="entry name" value="DUF5927"/>
    <property type="match status" value="1"/>
</dbReference>
<evidence type="ECO:0000256" key="4">
    <source>
        <dbReference type="ARBA" id="ARBA00022679"/>
    </source>
</evidence>
<keyword evidence="11" id="KW-0472">Membrane</keyword>
<keyword evidence="3" id="KW-0328">Glycosyltransferase</keyword>
<dbReference type="Pfam" id="PF02485">
    <property type="entry name" value="Branch"/>
    <property type="match status" value="1"/>
</dbReference>
<evidence type="ECO:0000256" key="2">
    <source>
        <dbReference type="ARBA" id="ARBA00004648"/>
    </source>
</evidence>
<evidence type="ECO:0000259" key="15">
    <source>
        <dbReference type="Pfam" id="PF19349"/>
    </source>
</evidence>
<keyword evidence="17" id="KW-1185">Reference proteome</keyword>
<evidence type="ECO:0000256" key="6">
    <source>
        <dbReference type="ARBA" id="ARBA00022723"/>
    </source>
</evidence>
<evidence type="ECO:0000256" key="12">
    <source>
        <dbReference type="ARBA" id="ARBA00023157"/>
    </source>
</evidence>
<comment type="subcellular location">
    <subcellularLocation>
        <location evidence="2">Endoplasmic reticulum membrane</location>
        <topology evidence="2">Single-pass type II membrane protein</topology>
    </subcellularLocation>
    <subcellularLocation>
        <location evidence="1">Golgi apparatus membrane</location>
        <topology evidence="1">Single-pass type II membrane protein</topology>
    </subcellularLocation>
</comment>
<proteinExistence type="predicted"/>
<dbReference type="PANTHER" id="PTHR46025">
    <property type="entry name" value="XYLOSYLTRANSFERASE OXT"/>
    <property type="match status" value="1"/>
</dbReference>
<dbReference type="GO" id="GO:0050650">
    <property type="term" value="P:chondroitin sulfate proteoglycan biosynthetic process"/>
    <property type="evidence" value="ECO:0007669"/>
    <property type="project" value="TreeGrafter"/>
</dbReference>
<evidence type="ECO:0000256" key="5">
    <source>
        <dbReference type="ARBA" id="ARBA00022692"/>
    </source>
</evidence>
<dbReference type="PANTHER" id="PTHR46025:SF3">
    <property type="entry name" value="XYLOSYLTRANSFERASE OXT"/>
    <property type="match status" value="1"/>
</dbReference>
<keyword evidence="9" id="KW-1133">Transmembrane helix</keyword>
<evidence type="ECO:0000256" key="1">
    <source>
        <dbReference type="ARBA" id="ARBA00004323"/>
    </source>
</evidence>
<organism evidence="16 17">
    <name type="scientific">Halovulum dunhuangense</name>
    <dbReference type="NCBI Taxonomy" id="1505036"/>
    <lineage>
        <taxon>Bacteria</taxon>
        <taxon>Pseudomonadati</taxon>
        <taxon>Pseudomonadota</taxon>
        <taxon>Alphaproteobacteria</taxon>
        <taxon>Rhodobacterales</taxon>
        <taxon>Paracoccaceae</taxon>
        <taxon>Halovulum</taxon>
    </lineage>
</organism>
<evidence type="ECO:0000313" key="17">
    <source>
        <dbReference type="Proteomes" id="UP000572377"/>
    </source>
</evidence>
<dbReference type="GO" id="GO:0016020">
    <property type="term" value="C:membrane"/>
    <property type="evidence" value="ECO:0007669"/>
    <property type="project" value="InterPro"/>
</dbReference>
<protein>
    <recommendedName>
        <fullName evidence="14">Peptide O-xylosyltransferase</fullName>
    </recommendedName>
</protein>
<dbReference type="AlphaFoldDB" id="A0A849KV98"/>
<dbReference type="GO" id="GO:0030158">
    <property type="term" value="F:protein xylosyltransferase activity"/>
    <property type="evidence" value="ECO:0007669"/>
    <property type="project" value="InterPro"/>
</dbReference>
<evidence type="ECO:0000256" key="14">
    <source>
        <dbReference type="ARBA" id="ARBA00042865"/>
    </source>
</evidence>
<evidence type="ECO:0000256" key="9">
    <source>
        <dbReference type="ARBA" id="ARBA00022989"/>
    </source>
</evidence>
<dbReference type="InterPro" id="IPR045971">
    <property type="entry name" value="DUF5927"/>
</dbReference>
<evidence type="ECO:0000256" key="10">
    <source>
        <dbReference type="ARBA" id="ARBA00023034"/>
    </source>
</evidence>
<keyword evidence="8" id="KW-0735">Signal-anchor</keyword>
<dbReference type="EMBL" id="JABFBC010000001">
    <property type="protein sequence ID" value="NNU78975.1"/>
    <property type="molecule type" value="Genomic_DNA"/>
</dbReference>
<comment type="caution">
    <text evidence="16">The sequence shown here is derived from an EMBL/GenBank/DDBJ whole genome shotgun (WGS) entry which is preliminary data.</text>
</comment>
<evidence type="ECO:0000256" key="11">
    <source>
        <dbReference type="ARBA" id="ARBA00023136"/>
    </source>
</evidence>
<dbReference type="Proteomes" id="UP000572377">
    <property type="component" value="Unassembled WGS sequence"/>
</dbReference>
<dbReference type="InterPro" id="IPR043538">
    <property type="entry name" value="XYLT"/>
</dbReference>
<keyword evidence="4 16" id="KW-0808">Transferase</keyword>
<keyword evidence="7" id="KW-0256">Endoplasmic reticulum</keyword>